<dbReference type="GO" id="GO:0016287">
    <property type="term" value="F:glycerone-phosphate O-acyltransferase activity"/>
    <property type="evidence" value="ECO:0007669"/>
    <property type="project" value="TreeGrafter"/>
</dbReference>
<dbReference type="GO" id="GO:0005778">
    <property type="term" value="C:peroxisomal membrane"/>
    <property type="evidence" value="ECO:0007669"/>
    <property type="project" value="TreeGrafter"/>
</dbReference>
<dbReference type="InterPro" id="IPR045520">
    <property type="entry name" value="GPAT/DHAPAT_C"/>
</dbReference>
<organism evidence="2 3">
    <name type="scientific">Neolamprologus brichardi</name>
    <name type="common">Fairy cichlid</name>
    <name type="synonym">Lamprologus brichardi</name>
    <dbReference type="NCBI Taxonomy" id="32507"/>
    <lineage>
        <taxon>Eukaryota</taxon>
        <taxon>Metazoa</taxon>
        <taxon>Chordata</taxon>
        <taxon>Craniata</taxon>
        <taxon>Vertebrata</taxon>
        <taxon>Euteleostomi</taxon>
        <taxon>Actinopterygii</taxon>
        <taxon>Neopterygii</taxon>
        <taxon>Teleostei</taxon>
        <taxon>Neoteleostei</taxon>
        <taxon>Acanthomorphata</taxon>
        <taxon>Ovalentaria</taxon>
        <taxon>Cichlomorphae</taxon>
        <taxon>Cichliformes</taxon>
        <taxon>Cichlidae</taxon>
        <taxon>African cichlids</taxon>
        <taxon>Pseudocrenilabrinae</taxon>
        <taxon>Lamprologini</taxon>
        <taxon>Neolamprologus</taxon>
    </lineage>
</organism>
<dbReference type="PANTHER" id="PTHR12563">
    <property type="entry name" value="GLYCEROL-3-PHOSPHATE ACYLTRANSFERASE"/>
    <property type="match status" value="1"/>
</dbReference>
<evidence type="ECO:0000313" key="3">
    <source>
        <dbReference type="Proteomes" id="UP000261580"/>
    </source>
</evidence>
<accession>A0A3Q4H9X3</accession>
<dbReference type="GO" id="GO:0008654">
    <property type="term" value="P:phospholipid biosynthetic process"/>
    <property type="evidence" value="ECO:0007669"/>
    <property type="project" value="TreeGrafter"/>
</dbReference>
<feature type="domain" description="GPAT/DHAPAT C-terminal" evidence="1">
    <location>
        <begin position="184"/>
        <end position="327"/>
    </location>
</feature>
<dbReference type="Bgee" id="ENSNBRG00000010250">
    <property type="expression patterns" value="Expressed in skeletal muscle tissue and 4 other cell types or tissues"/>
</dbReference>
<dbReference type="GO" id="GO:0004366">
    <property type="term" value="F:glycerol-3-phosphate O-acyltransferase activity"/>
    <property type="evidence" value="ECO:0007669"/>
    <property type="project" value="TreeGrafter"/>
</dbReference>
<sequence>MASEAVYSHRDPMLKKRDDFEDILEERRNSSDLRYALKCYTPVLYKGLTPCKVSELKQMVLQSDQLGYVITQVSKEKGMTTDEVTGEAAAILEEMAQRLQLSTVRFFAFTLSKVFKTLFRSICVNEEGLQRLQQAIHNHPVVLLPSHRSLLNIVMDPFLKGEVFDISLVPVSISYERTLEEALYARELLGVPKPKESTSGLFKARKILSEDYGSIHVYFGQPVSVRSLAESRVNRSQFNLIPRHIPTRPSEEILSFVNDSAYRLVRAQEENMVLKPWVLLAFVLLQKQATEDKPGTALDELTEQAVWLRDLSRHYGAFLHWPGTVRAQLSVFSNNENSIFSFLRNMFSNEFILCPGATVQDFEEACYLLVKTGALQINQQEVLITERGHRTLAFLTSVLDPFLQGYQVREMHTQGEEQGTLKLNKVMLNSLEDTLGKK</sequence>
<feature type="domain" description="GPAT/DHAPAT C-terminal" evidence="1">
    <location>
        <begin position="340"/>
        <end position="409"/>
    </location>
</feature>
<dbReference type="AlphaFoldDB" id="A0A3Q4H9X3"/>
<dbReference type="PANTHER" id="PTHR12563:SF20">
    <property type="entry name" value="DIHYDROXYACETONE PHOSPHATE ACYLTRANSFERASE"/>
    <property type="match status" value="1"/>
</dbReference>
<reference evidence="2" key="1">
    <citation type="submission" date="2025-08" db="UniProtKB">
        <authorList>
            <consortium name="Ensembl"/>
        </authorList>
    </citation>
    <scope>IDENTIFICATION</scope>
</reference>
<evidence type="ECO:0000313" key="2">
    <source>
        <dbReference type="Ensembl" id="ENSNBRP00000013327.1"/>
    </source>
</evidence>
<reference evidence="2" key="2">
    <citation type="submission" date="2025-09" db="UniProtKB">
        <authorList>
            <consortium name="Ensembl"/>
        </authorList>
    </citation>
    <scope>IDENTIFICATION</scope>
</reference>
<dbReference type="GO" id="GO:0008611">
    <property type="term" value="P:ether lipid biosynthetic process"/>
    <property type="evidence" value="ECO:0007669"/>
    <property type="project" value="TreeGrafter"/>
</dbReference>
<keyword evidence="3" id="KW-1185">Reference proteome</keyword>
<dbReference type="Proteomes" id="UP000261580">
    <property type="component" value="Unassembled WGS sequence"/>
</dbReference>
<protein>
    <submittedName>
        <fullName evidence="2">Glyceronephosphate O-acyltransferase</fullName>
    </submittedName>
</protein>
<dbReference type="GO" id="GO:0019432">
    <property type="term" value="P:triglyceride biosynthetic process"/>
    <property type="evidence" value="ECO:0007669"/>
    <property type="project" value="TreeGrafter"/>
</dbReference>
<proteinExistence type="predicted"/>
<dbReference type="GO" id="GO:0006631">
    <property type="term" value="P:fatty acid metabolic process"/>
    <property type="evidence" value="ECO:0007669"/>
    <property type="project" value="TreeGrafter"/>
</dbReference>
<name>A0A3Q4H9X3_NEOBR</name>
<dbReference type="GeneTree" id="ENSGT00520000055570"/>
<dbReference type="Pfam" id="PF19277">
    <property type="entry name" value="GPAT_C"/>
    <property type="match status" value="2"/>
</dbReference>
<evidence type="ECO:0000259" key="1">
    <source>
        <dbReference type="Pfam" id="PF19277"/>
    </source>
</evidence>
<dbReference type="GO" id="GO:0031966">
    <property type="term" value="C:mitochondrial membrane"/>
    <property type="evidence" value="ECO:0007669"/>
    <property type="project" value="TreeGrafter"/>
</dbReference>
<dbReference type="Ensembl" id="ENSNBRT00000013699.1">
    <property type="protein sequence ID" value="ENSNBRP00000013327.1"/>
    <property type="gene ID" value="ENSNBRG00000010250.1"/>
</dbReference>
<dbReference type="InterPro" id="IPR022284">
    <property type="entry name" value="GPAT/DHAPAT"/>
</dbReference>